<protein>
    <submittedName>
        <fullName evidence="1">FAD-dependent oxidoreductase</fullName>
    </submittedName>
</protein>
<dbReference type="Pfam" id="PF13450">
    <property type="entry name" value="NAD_binding_8"/>
    <property type="match status" value="1"/>
</dbReference>
<dbReference type="SUPFAM" id="SSF51905">
    <property type="entry name" value="FAD/NAD(P)-binding domain"/>
    <property type="match status" value="1"/>
</dbReference>
<dbReference type="Proteomes" id="UP001596380">
    <property type="component" value="Unassembled WGS sequence"/>
</dbReference>
<proteinExistence type="predicted"/>
<accession>A0ABW2D2C8</accession>
<evidence type="ECO:0000313" key="2">
    <source>
        <dbReference type="Proteomes" id="UP001596380"/>
    </source>
</evidence>
<evidence type="ECO:0000313" key="1">
    <source>
        <dbReference type="EMBL" id="MFC6886775.1"/>
    </source>
</evidence>
<gene>
    <name evidence="1" type="ORF">ACFQKB_43920</name>
</gene>
<dbReference type="InterPro" id="IPR036188">
    <property type="entry name" value="FAD/NAD-bd_sf"/>
</dbReference>
<keyword evidence="2" id="KW-1185">Reference proteome</keyword>
<organism evidence="1 2">
    <name type="scientific">Actinomadura yumaensis</name>
    <dbReference type="NCBI Taxonomy" id="111807"/>
    <lineage>
        <taxon>Bacteria</taxon>
        <taxon>Bacillati</taxon>
        <taxon>Actinomycetota</taxon>
        <taxon>Actinomycetes</taxon>
        <taxon>Streptosporangiales</taxon>
        <taxon>Thermomonosporaceae</taxon>
        <taxon>Actinomadura</taxon>
    </lineage>
</organism>
<reference evidence="2" key="1">
    <citation type="journal article" date="2019" name="Int. J. Syst. Evol. Microbiol.">
        <title>The Global Catalogue of Microorganisms (GCM) 10K type strain sequencing project: providing services to taxonomists for standard genome sequencing and annotation.</title>
        <authorList>
            <consortium name="The Broad Institute Genomics Platform"/>
            <consortium name="The Broad Institute Genome Sequencing Center for Infectious Disease"/>
            <person name="Wu L."/>
            <person name="Ma J."/>
        </authorList>
    </citation>
    <scope>NUCLEOTIDE SEQUENCE [LARGE SCALE GENOMIC DNA]</scope>
    <source>
        <strain evidence="2">JCM 3369</strain>
    </source>
</reference>
<dbReference type="InterPro" id="IPR050464">
    <property type="entry name" value="Zeta_carotene_desat/Oxidored"/>
</dbReference>
<dbReference type="PANTHER" id="PTHR42923">
    <property type="entry name" value="PROTOPORPHYRINOGEN OXIDASE"/>
    <property type="match status" value="1"/>
</dbReference>
<dbReference type="RefSeq" id="WP_241682776.1">
    <property type="nucleotide sequence ID" value="NZ_JBHSXE010000001.1"/>
</dbReference>
<comment type="caution">
    <text evidence="1">The sequence shown here is derived from an EMBL/GenBank/DDBJ whole genome shotgun (WGS) entry which is preliminary data.</text>
</comment>
<dbReference type="EMBL" id="JBHSXS010000059">
    <property type="protein sequence ID" value="MFC6886775.1"/>
    <property type="molecule type" value="Genomic_DNA"/>
</dbReference>
<dbReference type="Gene3D" id="3.50.50.60">
    <property type="entry name" value="FAD/NAD(P)-binding domain"/>
    <property type="match status" value="1"/>
</dbReference>
<sequence>MSENHSYEPVHSDRELGMDRKISRRDFLDGMAVAAGAAVAGGALSGCAAGSWGGLHSTVTSPPDGWRYSGQGDPAYPPAMTGLRGSANPAMKIPHQLRDGIFWEGDQGSRSVHKTGEHYDLVVVGAGISGLSAAYFYRREHPGAKVLILDNHDDFGGHARRNEFRPNGELLIGYGGSQSIEGPSVWSPVAKGLLAELGVEVRKFEKYYDQKFNDRWKLNDSEFFTRDLFAGDYLAVMDGDRQTAETFRDAPMSEAAKAAFLTLQDKPGDYLPGLTDEQKKLRLVGLSYKEYLRDYARMPDEVLNYLQTYTSDEWGFGIDAFGAIDSWASDYPGFSGLKLKRTEEPYPYCGPTVRLQWNEDEPYIYHFPDGNNGICKLLIGRLIPGTGAPATMEQEPLARLDYSKLDVQGNEVRLRLNAPCVRVQHEGGDVSAPTVNVDFYRDGRVYGCTANGVVMACYNTMVPYLMQDLPSEQKQALFYGTKLPVIYAMVQLRDWRAWERLKIYHTRFTSGDWCVAELDYPVSMGGYRFSRDPGQPVLVHMIRMATSPGYRDPRGGIGPGRRELFGSPFSRYERSIRDQLTRLLAPGGFDPARDIQAITVNRWGHGYALEYGRPWAWFWPQGPLPSVAGRRPYGRVTIANSDSENRAYADAAIDAAWRAVRELP</sequence>
<dbReference type="PANTHER" id="PTHR42923:SF3">
    <property type="entry name" value="PROTOPORPHYRINOGEN OXIDASE"/>
    <property type="match status" value="1"/>
</dbReference>
<name>A0ABW2D2C8_9ACTN</name>